<dbReference type="RefSeq" id="WP_268883256.1">
    <property type="nucleotide sequence ID" value="NZ_CP114029.1"/>
</dbReference>
<evidence type="ECO:0000313" key="2">
    <source>
        <dbReference type="EMBL" id="WAP70730.1"/>
    </source>
</evidence>
<dbReference type="Proteomes" id="UP001164020">
    <property type="component" value="Chromosome"/>
</dbReference>
<name>A0ABY7CAA8_9HYPH</name>
<dbReference type="EMBL" id="CP114029">
    <property type="protein sequence ID" value="WAP70730.1"/>
    <property type="molecule type" value="Genomic_DNA"/>
</dbReference>
<organism evidence="2 3">
    <name type="scientific">Jiella pelagia</name>
    <dbReference type="NCBI Taxonomy" id="2986949"/>
    <lineage>
        <taxon>Bacteria</taxon>
        <taxon>Pseudomonadati</taxon>
        <taxon>Pseudomonadota</taxon>
        <taxon>Alphaproteobacteria</taxon>
        <taxon>Hyphomicrobiales</taxon>
        <taxon>Aurantimonadaceae</taxon>
        <taxon>Jiella</taxon>
    </lineage>
</organism>
<keyword evidence="3" id="KW-1185">Reference proteome</keyword>
<sequence length="586" mass="61655">MLTVSSAEDLAEALHTAPEGAVIGLDAPLYRIAERLDLTRRVSLRGLDPDAPPLLIFADGRCDLAVTAAGCKLENLAFTASGHRGTPLLRIAGDGCGLSALTLLRAQGAGISFERCHDVAAKGLVLQELGQEAAVAVGCRDLSLSLRARDIGQRVAASAIRLTDCRDFDVDAEVAGVSGSAVTIEETEGHSAPMAGRVDLRAKGMQRALSVLGRRDAPASGLSGQIRARDWSEAALFLSNVESVSIHLGMPDGAGPPALKINGAFGLRDATVVLAWPEAEPSGPVPGGMVVGGGEAPGGNAIRSENRAFDHVAASPSPVSEALLGRVQDEVGPGFVFYEQSGCCSLCGWQGFFQRTHPSERETLACGNCRATLRYRGQAEVICREIGAGRFETLADLAASGGLSGLAIYEPGITGPLRPFLRQAGRYEQSIYDPEQPSGTRRADGLVYQDLMATAFPDASFDLVVTSDIFEHVRKPFPAFAEIRRILKPGGLHVWTVPIGMPPAGETQARVDTSGPEDRMILPPVYHGSGTDGLSLVYTDFGRDIGRLLAAMGLPTRAVRHVAGKDAHIAGVTFVSVREDANTAPT</sequence>
<reference evidence="2" key="1">
    <citation type="submission" date="2022-12" db="EMBL/GenBank/DDBJ databases">
        <title>Jiella pelagia sp. nov., isolated from phosphonate enriched culture of Northwest Pacific surface seawater.</title>
        <authorList>
            <person name="Shin D.Y."/>
            <person name="Hwang C.Y."/>
        </authorList>
    </citation>
    <scope>NUCLEOTIDE SEQUENCE</scope>
    <source>
        <strain evidence="2">HL-NP1</strain>
    </source>
</reference>
<keyword evidence="2" id="KW-0808">Transferase</keyword>
<dbReference type="GO" id="GO:0032259">
    <property type="term" value="P:methylation"/>
    <property type="evidence" value="ECO:0007669"/>
    <property type="project" value="UniProtKB-KW"/>
</dbReference>
<dbReference type="Pfam" id="PF08241">
    <property type="entry name" value="Methyltransf_11"/>
    <property type="match status" value="1"/>
</dbReference>
<dbReference type="InterPro" id="IPR029063">
    <property type="entry name" value="SAM-dependent_MTases_sf"/>
</dbReference>
<accession>A0ABY7CAA8</accession>
<protein>
    <submittedName>
        <fullName evidence="2">Methyltransferase domain-containing protein</fullName>
    </submittedName>
</protein>
<proteinExistence type="predicted"/>
<evidence type="ECO:0000259" key="1">
    <source>
        <dbReference type="Pfam" id="PF08241"/>
    </source>
</evidence>
<dbReference type="GO" id="GO:0008168">
    <property type="term" value="F:methyltransferase activity"/>
    <property type="evidence" value="ECO:0007669"/>
    <property type="project" value="UniProtKB-KW"/>
</dbReference>
<feature type="domain" description="Methyltransferase type 11" evidence="1">
    <location>
        <begin position="447"/>
        <end position="493"/>
    </location>
</feature>
<gene>
    <name evidence="2" type="ORF">OH818_12350</name>
</gene>
<keyword evidence="2" id="KW-0489">Methyltransferase</keyword>
<dbReference type="InterPro" id="IPR013216">
    <property type="entry name" value="Methyltransf_11"/>
</dbReference>
<dbReference type="SUPFAM" id="SSF53335">
    <property type="entry name" value="S-adenosyl-L-methionine-dependent methyltransferases"/>
    <property type="match status" value="1"/>
</dbReference>
<dbReference type="Gene3D" id="3.40.50.150">
    <property type="entry name" value="Vaccinia Virus protein VP39"/>
    <property type="match status" value="1"/>
</dbReference>
<evidence type="ECO:0000313" key="3">
    <source>
        <dbReference type="Proteomes" id="UP001164020"/>
    </source>
</evidence>